<dbReference type="InterPro" id="IPR053151">
    <property type="entry name" value="RNase_H-like"/>
</dbReference>
<dbReference type="GO" id="GO:0003676">
    <property type="term" value="F:nucleic acid binding"/>
    <property type="evidence" value="ECO:0007669"/>
    <property type="project" value="InterPro"/>
</dbReference>
<dbReference type="PANTHER" id="PTHR47723:SF24">
    <property type="entry name" value="RNASE H TYPE-1 DOMAIN-CONTAINING PROTEIN"/>
    <property type="match status" value="1"/>
</dbReference>
<evidence type="ECO:0000313" key="2">
    <source>
        <dbReference type="EMBL" id="KAH1090172.1"/>
    </source>
</evidence>
<keyword evidence="3" id="KW-1185">Reference proteome</keyword>
<comment type="caution">
    <text evidence="2">The sequence shown here is derived from an EMBL/GenBank/DDBJ whole genome shotgun (WGS) entry which is preliminary data.</text>
</comment>
<evidence type="ECO:0000313" key="3">
    <source>
        <dbReference type="Proteomes" id="UP000828251"/>
    </source>
</evidence>
<dbReference type="AlphaFoldDB" id="A0A9D4A415"/>
<sequence length="83" mass="9148">MSTNDSNASIGGVFRYHDVNSLCGYSMTISRDTIFKIETRSVLEGLCVAWEKNFRKIELECDNTLLVESLLAGGAANSKLTEL</sequence>
<dbReference type="Pfam" id="PF13456">
    <property type="entry name" value="RVT_3"/>
    <property type="match status" value="1"/>
</dbReference>
<dbReference type="CDD" id="cd06222">
    <property type="entry name" value="RNase_H_like"/>
    <property type="match status" value="1"/>
</dbReference>
<dbReference type="OrthoDB" id="955670at2759"/>
<protein>
    <recommendedName>
        <fullName evidence="1">RNase H type-1 domain-containing protein</fullName>
    </recommendedName>
</protein>
<dbReference type="PANTHER" id="PTHR47723">
    <property type="entry name" value="OS05G0353850 PROTEIN"/>
    <property type="match status" value="1"/>
</dbReference>
<dbReference type="InterPro" id="IPR002156">
    <property type="entry name" value="RNaseH_domain"/>
</dbReference>
<evidence type="ECO:0000259" key="1">
    <source>
        <dbReference type="Pfam" id="PF13456"/>
    </source>
</evidence>
<dbReference type="GO" id="GO:0004523">
    <property type="term" value="F:RNA-DNA hybrid ribonuclease activity"/>
    <property type="evidence" value="ECO:0007669"/>
    <property type="project" value="InterPro"/>
</dbReference>
<feature type="domain" description="RNase H type-1" evidence="1">
    <location>
        <begin position="3"/>
        <end position="71"/>
    </location>
</feature>
<dbReference type="Proteomes" id="UP000828251">
    <property type="component" value="Unassembled WGS sequence"/>
</dbReference>
<dbReference type="InterPro" id="IPR036397">
    <property type="entry name" value="RNaseH_sf"/>
</dbReference>
<dbReference type="InterPro" id="IPR044730">
    <property type="entry name" value="RNase_H-like_dom_plant"/>
</dbReference>
<dbReference type="Gene3D" id="3.30.420.10">
    <property type="entry name" value="Ribonuclease H-like superfamily/Ribonuclease H"/>
    <property type="match status" value="1"/>
</dbReference>
<name>A0A9D4A415_9ROSI</name>
<proteinExistence type="predicted"/>
<reference evidence="2 3" key="1">
    <citation type="journal article" date="2021" name="Plant Biotechnol. J.">
        <title>Multi-omics assisted identification of the key and species-specific regulatory components of drought-tolerant mechanisms in Gossypium stocksii.</title>
        <authorList>
            <person name="Yu D."/>
            <person name="Ke L."/>
            <person name="Zhang D."/>
            <person name="Wu Y."/>
            <person name="Sun Y."/>
            <person name="Mei J."/>
            <person name="Sun J."/>
            <person name="Sun Y."/>
        </authorList>
    </citation>
    <scope>NUCLEOTIDE SEQUENCE [LARGE SCALE GENOMIC DNA]</scope>
    <source>
        <strain evidence="3">cv. E1</strain>
        <tissue evidence="2">Leaf</tissue>
    </source>
</reference>
<accession>A0A9D4A415</accession>
<gene>
    <name evidence="2" type="ORF">J1N35_017429</name>
</gene>
<organism evidence="2 3">
    <name type="scientific">Gossypium stocksii</name>
    <dbReference type="NCBI Taxonomy" id="47602"/>
    <lineage>
        <taxon>Eukaryota</taxon>
        <taxon>Viridiplantae</taxon>
        <taxon>Streptophyta</taxon>
        <taxon>Embryophyta</taxon>
        <taxon>Tracheophyta</taxon>
        <taxon>Spermatophyta</taxon>
        <taxon>Magnoliopsida</taxon>
        <taxon>eudicotyledons</taxon>
        <taxon>Gunneridae</taxon>
        <taxon>Pentapetalae</taxon>
        <taxon>rosids</taxon>
        <taxon>malvids</taxon>
        <taxon>Malvales</taxon>
        <taxon>Malvaceae</taxon>
        <taxon>Malvoideae</taxon>
        <taxon>Gossypium</taxon>
    </lineage>
</organism>
<dbReference type="EMBL" id="JAIQCV010000006">
    <property type="protein sequence ID" value="KAH1090172.1"/>
    <property type="molecule type" value="Genomic_DNA"/>
</dbReference>